<dbReference type="GO" id="GO:0005694">
    <property type="term" value="C:chromosome"/>
    <property type="evidence" value="ECO:0007669"/>
    <property type="project" value="UniProtKB-SubCell"/>
</dbReference>
<evidence type="ECO:0000256" key="3">
    <source>
        <dbReference type="ARBA" id="ARBA00004286"/>
    </source>
</evidence>
<dbReference type="Pfam" id="PF00856">
    <property type="entry name" value="SET"/>
    <property type="match status" value="1"/>
</dbReference>
<sequence>MALKDALAKKGGLTLSQLANYDDLATDALVDRVYFWTTIRKNRMRYSACRGLHEEDIAKILRDTVIINKDPAKAMDQLLEQPGLKKYLQRLGTKDEKEHFKRHLRKYVNIYMPDCPWEVSTTNRYTIVSHEASVVARKEIKKNEVIKYLCGIQVAMTKEEEETLDLNKRDFSIVMSSRKKAPSLFLGPARFANHDCEANARLTTAGPNGMAIVSKRDIEVGEEITVSYGEDYFGEDNCECLCATCEKYRRNGWGPTKDSDSETTAEEPQEPEHDGPYSFRKKRRYGTDSAIASRDTTTEPTSTDRRKRRKTNASQPHDSPKSQSKKPRKNSIPQIKMERTDSQVSQEAPASTIEEEQRPTTASAKLRAMRIQQRNSWFATVLAAPESFSASSPGSLSDASQPSTQSTAATSVDEEVSPKIHPVRQLKTADIGTSRPVNGISEAAQPPIEVKVDASEVQVTNSGTHPRRESSESALSELSDSVAFDDANQQLVRQKRLKTPPRTRSQSHAAHPPPVPIPTIESTEPEDAYQRHPGDYTLTPLLLAAKYSRWVVCRTCDADFVQEEAYLTRAACPRCERHSKLYGYTWPKTDKEGKYDSEERVMDHRIINRFIPPDEEREIRKGKKTLQEELAKRRASSISEAERTRTESEGLSTPRRGGRTRSRLSAVFA</sequence>
<proteinExistence type="predicted"/>
<comment type="subcellular location">
    <subcellularLocation>
        <location evidence="3">Chromosome</location>
    </subcellularLocation>
    <subcellularLocation>
        <location evidence="2">Nucleus</location>
    </subcellularLocation>
</comment>
<dbReference type="InterPro" id="IPR041938">
    <property type="entry name" value="Hist-Lys_N-MTase_N"/>
</dbReference>
<evidence type="ECO:0000313" key="18">
    <source>
        <dbReference type="Proteomes" id="UP000799438"/>
    </source>
</evidence>
<dbReference type="GO" id="GO:0140943">
    <property type="term" value="F:histone H4K20 trimethyltransferase activity"/>
    <property type="evidence" value="ECO:0007669"/>
    <property type="project" value="UniProtKB-EC"/>
</dbReference>
<dbReference type="PANTHER" id="PTHR12977:SF4">
    <property type="entry name" value="HISTONE-LYSINE N-METHYLTRANSFERASE KMT5B"/>
    <property type="match status" value="1"/>
</dbReference>
<feature type="compositionally biased region" description="Low complexity" evidence="15">
    <location>
        <begin position="472"/>
        <end position="481"/>
    </location>
</feature>
<dbReference type="GeneID" id="54300513"/>
<evidence type="ECO:0000256" key="4">
    <source>
        <dbReference type="ARBA" id="ARBA00014232"/>
    </source>
</evidence>
<dbReference type="GO" id="GO:0005634">
    <property type="term" value="C:nucleus"/>
    <property type="evidence" value="ECO:0007669"/>
    <property type="project" value="UniProtKB-SubCell"/>
</dbReference>
<evidence type="ECO:0000256" key="9">
    <source>
        <dbReference type="ARBA" id="ARBA00022691"/>
    </source>
</evidence>
<feature type="region of interest" description="Disordered" evidence="15">
    <location>
        <begin position="620"/>
        <end position="669"/>
    </location>
</feature>
<dbReference type="AlphaFoldDB" id="A0A6A6BJ26"/>
<evidence type="ECO:0000256" key="5">
    <source>
        <dbReference type="ARBA" id="ARBA00015413"/>
    </source>
</evidence>
<feature type="domain" description="SET" evidence="16">
    <location>
        <begin position="115"/>
        <end position="229"/>
    </location>
</feature>
<evidence type="ECO:0000256" key="11">
    <source>
        <dbReference type="ARBA" id="ARBA00023242"/>
    </source>
</evidence>
<evidence type="ECO:0000313" key="17">
    <source>
        <dbReference type="EMBL" id="KAF2144139.1"/>
    </source>
</evidence>
<evidence type="ECO:0000256" key="2">
    <source>
        <dbReference type="ARBA" id="ARBA00004123"/>
    </source>
</evidence>
<keyword evidence="9" id="KW-0949">S-adenosyl-L-methionine</keyword>
<dbReference type="EMBL" id="ML995480">
    <property type="protein sequence ID" value="KAF2144139.1"/>
    <property type="molecule type" value="Genomic_DNA"/>
</dbReference>
<evidence type="ECO:0000256" key="10">
    <source>
        <dbReference type="ARBA" id="ARBA00022853"/>
    </source>
</evidence>
<organism evidence="17 18">
    <name type="scientific">Aplosporella prunicola CBS 121167</name>
    <dbReference type="NCBI Taxonomy" id="1176127"/>
    <lineage>
        <taxon>Eukaryota</taxon>
        <taxon>Fungi</taxon>
        <taxon>Dikarya</taxon>
        <taxon>Ascomycota</taxon>
        <taxon>Pezizomycotina</taxon>
        <taxon>Dothideomycetes</taxon>
        <taxon>Dothideomycetes incertae sedis</taxon>
        <taxon>Botryosphaeriales</taxon>
        <taxon>Aplosporellaceae</taxon>
        <taxon>Aplosporella</taxon>
    </lineage>
</organism>
<evidence type="ECO:0000256" key="14">
    <source>
        <dbReference type="ARBA" id="ARBA00048081"/>
    </source>
</evidence>
<comment type="catalytic activity">
    <reaction evidence="14">
        <text>L-lysyl(20)-[histone H4] + 3 S-adenosyl-L-methionine = N(6),N(6),N(6)-trimethyl-L-lysyl(20)-[histone H4] + 3 S-adenosyl-L-homocysteine + 3 H(+)</text>
        <dbReference type="Rhea" id="RHEA:64456"/>
        <dbReference type="Rhea" id="RHEA-COMP:15554"/>
        <dbReference type="Rhea" id="RHEA-COMP:15998"/>
        <dbReference type="ChEBI" id="CHEBI:15378"/>
        <dbReference type="ChEBI" id="CHEBI:29969"/>
        <dbReference type="ChEBI" id="CHEBI:57856"/>
        <dbReference type="ChEBI" id="CHEBI:59789"/>
        <dbReference type="ChEBI" id="CHEBI:61961"/>
        <dbReference type="EC" id="2.1.1.372"/>
    </reaction>
</comment>
<dbReference type="InterPro" id="IPR025783">
    <property type="entry name" value="Set9_fungi"/>
</dbReference>
<dbReference type="Gene3D" id="2.170.270.10">
    <property type="entry name" value="SET domain"/>
    <property type="match status" value="1"/>
</dbReference>
<gene>
    <name evidence="17" type="ORF">K452DRAFT_306760</name>
</gene>
<dbReference type="PROSITE" id="PS51567">
    <property type="entry name" value="SAM_MT43_SUVAR420_1"/>
    <property type="match status" value="1"/>
</dbReference>
<comment type="function">
    <text evidence="1">Histone methyltransferase that trimethylates 'Lys-20' of histone H4 to form H4K20me3.</text>
</comment>
<evidence type="ECO:0000256" key="7">
    <source>
        <dbReference type="ARBA" id="ARBA00022603"/>
    </source>
</evidence>
<keyword evidence="8" id="KW-0808">Transferase</keyword>
<dbReference type="Gene3D" id="1.10.10.1700">
    <property type="entry name" value="Histone-lysine N-methyltransferase"/>
    <property type="match status" value="1"/>
</dbReference>
<dbReference type="PROSITE" id="PS50280">
    <property type="entry name" value="SET"/>
    <property type="match status" value="1"/>
</dbReference>
<evidence type="ECO:0000256" key="6">
    <source>
        <dbReference type="ARBA" id="ARBA00022454"/>
    </source>
</evidence>
<evidence type="ECO:0000256" key="8">
    <source>
        <dbReference type="ARBA" id="ARBA00022679"/>
    </source>
</evidence>
<dbReference type="RefSeq" id="XP_033399851.1">
    <property type="nucleotide sequence ID" value="XM_033543016.1"/>
</dbReference>
<keyword evidence="10" id="KW-0156">Chromatin regulator</keyword>
<dbReference type="InterPro" id="IPR001214">
    <property type="entry name" value="SET_dom"/>
</dbReference>
<dbReference type="PANTHER" id="PTHR12977">
    <property type="entry name" value="SUPPRESSOR OF VARIEGATION 4-20-RELATED"/>
    <property type="match status" value="1"/>
</dbReference>
<feature type="compositionally biased region" description="Basic and acidic residues" evidence="15">
    <location>
        <begin position="620"/>
        <end position="632"/>
    </location>
</feature>
<name>A0A6A6BJ26_9PEZI</name>
<reference evidence="17" key="1">
    <citation type="journal article" date="2020" name="Stud. Mycol.">
        <title>101 Dothideomycetes genomes: a test case for predicting lifestyles and emergence of pathogens.</title>
        <authorList>
            <person name="Haridas S."/>
            <person name="Albert R."/>
            <person name="Binder M."/>
            <person name="Bloem J."/>
            <person name="Labutti K."/>
            <person name="Salamov A."/>
            <person name="Andreopoulos B."/>
            <person name="Baker S."/>
            <person name="Barry K."/>
            <person name="Bills G."/>
            <person name="Bluhm B."/>
            <person name="Cannon C."/>
            <person name="Castanera R."/>
            <person name="Culley D."/>
            <person name="Daum C."/>
            <person name="Ezra D."/>
            <person name="Gonzalez J."/>
            <person name="Henrissat B."/>
            <person name="Kuo A."/>
            <person name="Liang C."/>
            <person name="Lipzen A."/>
            <person name="Lutzoni F."/>
            <person name="Magnuson J."/>
            <person name="Mondo S."/>
            <person name="Nolan M."/>
            <person name="Ohm R."/>
            <person name="Pangilinan J."/>
            <person name="Park H.-J."/>
            <person name="Ramirez L."/>
            <person name="Alfaro M."/>
            <person name="Sun H."/>
            <person name="Tritt A."/>
            <person name="Yoshinaga Y."/>
            <person name="Zwiers L.-H."/>
            <person name="Turgeon B."/>
            <person name="Goodwin S."/>
            <person name="Spatafora J."/>
            <person name="Crous P."/>
            <person name="Grigoriev I."/>
        </authorList>
    </citation>
    <scope>NUCLEOTIDE SEQUENCE</scope>
    <source>
        <strain evidence="17">CBS 121167</strain>
    </source>
</reference>
<dbReference type="GO" id="GO:0032259">
    <property type="term" value="P:methylation"/>
    <property type="evidence" value="ECO:0007669"/>
    <property type="project" value="UniProtKB-KW"/>
</dbReference>
<dbReference type="EC" id="2.1.1.372" evidence="12"/>
<dbReference type="InterPro" id="IPR039977">
    <property type="entry name" value="Suv4-20/Set9"/>
</dbReference>
<feature type="compositionally biased region" description="Low complexity" evidence="15">
    <location>
        <begin position="387"/>
        <end position="411"/>
    </location>
</feature>
<evidence type="ECO:0000256" key="1">
    <source>
        <dbReference type="ARBA" id="ARBA00001984"/>
    </source>
</evidence>
<evidence type="ECO:0000256" key="13">
    <source>
        <dbReference type="ARBA" id="ARBA00030653"/>
    </source>
</evidence>
<dbReference type="OrthoDB" id="6627536at2759"/>
<evidence type="ECO:0000256" key="12">
    <source>
        <dbReference type="ARBA" id="ARBA00024057"/>
    </source>
</evidence>
<evidence type="ECO:0000256" key="15">
    <source>
        <dbReference type="SAM" id="MobiDB-lite"/>
    </source>
</evidence>
<dbReference type="SMART" id="SM00317">
    <property type="entry name" value="SET"/>
    <property type="match status" value="1"/>
</dbReference>
<dbReference type="InterPro" id="IPR046341">
    <property type="entry name" value="SET_dom_sf"/>
</dbReference>
<dbReference type="Proteomes" id="UP000799438">
    <property type="component" value="Unassembled WGS sequence"/>
</dbReference>
<dbReference type="CDD" id="cd10524">
    <property type="entry name" value="SET_Suv4-20-like"/>
    <property type="match status" value="1"/>
</dbReference>
<keyword evidence="6" id="KW-0158">Chromosome</keyword>
<keyword evidence="18" id="KW-1185">Reference proteome</keyword>
<accession>A0A6A6BJ26</accession>
<dbReference type="SUPFAM" id="SSF82199">
    <property type="entry name" value="SET domain"/>
    <property type="match status" value="1"/>
</dbReference>
<feature type="region of interest" description="Disordered" evidence="15">
    <location>
        <begin position="387"/>
        <end position="530"/>
    </location>
</feature>
<evidence type="ECO:0000259" key="16">
    <source>
        <dbReference type="PROSITE" id="PS50280"/>
    </source>
</evidence>
<protein>
    <recommendedName>
        <fullName evidence="5">Histone-lysine N-methyltransferase SET9</fullName>
        <ecNumber evidence="12">2.1.1.372</ecNumber>
    </recommendedName>
    <alternativeName>
        <fullName evidence="4">Histone-lysine N-methyltransferase set9</fullName>
    </alternativeName>
    <alternativeName>
        <fullName evidence="13">SET domain protein 9</fullName>
    </alternativeName>
</protein>
<keyword evidence="7" id="KW-0489">Methyltransferase</keyword>
<keyword evidence="11" id="KW-0539">Nucleus</keyword>
<feature type="region of interest" description="Disordered" evidence="15">
    <location>
        <begin position="252"/>
        <end position="368"/>
    </location>
</feature>